<feature type="coiled-coil region" evidence="1">
    <location>
        <begin position="126"/>
        <end position="157"/>
    </location>
</feature>
<dbReference type="RefSeq" id="WP_024319014.1">
    <property type="nucleotide sequence ID" value="NZ_ATTO01000141.1"/>
</dbReference>
<evidence type="ECO:0000313" key="3">
    <source>
        <dbReference type="EMBL" id="CDM60391.1"/>
    </source>
</evidence>
<keyword evidence="4" id="KW-1185">Reference proteome</keyword>
<feature type="compositionally biased region" description="Basic and acidic residues" evidence="2">
    <location>
        <begin position="18"/>
        <end position="34"/>
    </location>
</feature>
<protein>
    <submittedName>
        <fullName evidence="3">Uncharacterized protein</fullName>
    </submittedName>
</protein>
<name>W6S1R7_9HYPH</name>
<evidence type="ECO:0000256" key="1">
    <source>
        <dbReference type="SAM" id="Coils"/>
    </source>
</evidence>
<geneLocation type="plasmid" evidence="3">
    <name>pLPU83b</name>
</geneLocation>
<evidence type="ECO:0000256" key="2">
    <source>
        <dbReference type="SAM" id="MobiDB-lite"/>
    </source>
</evidence>
<reference evidence="3" key="1">
    <citation type="submission" date="2013-11" db="EMBL/GenBank/DDBJ databases">
        <title>Draft genome sequence of the broad-host-range Rhizobium sp. LPU83 strain, a member of the low-genetic diversity Oregon-like Rhizobium sp. group.</title>
        <authorList>
            <person name="Wibberg D."/>
            <person name="Puehler A."/>
            <person name="Schlueter A."/>
        </authorList>
    </citation>
    <scope>NUCLEOTIDE SEQUENCE [LARGE SCALE GENOMIC DNA]</scope>
    <source>
        <strain evidence="3">LPU83</strain>
        <plasmid evidence="3">pLPU83b</plasmid>
    </source>
</reference>
<feature type="region of interest" description="Disordered" evidence="2">
    <location>
        <begin position="13"/>
        <end position="74"/>
    </location>
</feature>
<dbReference type="EMBL" id="CBYB010000041">
    <property type="protein sequence ID" value="CDM60391.1"/>
    <property type="molecule type" value="Genomic_DNA"/>
</dbReference>
<keyword evidence="1" id="KW-0175">Coiled coil</keyword>
<dbReference type="AlphaFoldDB" id="W6S1R7"/>
<accession>W6S1R7</accession>
<gene>
    <name evidence="3" type="ORF">LPU83_pLPU83b_0406</name>
</gene>
<dbReference type="Proteomes" id="UP000019443">
    <property type="component" value="Unassembled WGS sequence"/>
</dbReference>
<comment type="caution">
    <text evidence="3">The sequence shown here is derived from an EMBL/GenBank/DDBJ whole genome shotgun (WGS) entry which is preliminary data.</text>
</comment>
<keyword evidence="3" id="KW-0614">Plasmid</keyword>
<sequence length="160" mass="17524">MAASPWKFLVGLTRRHGKDHENAAVEDTSDKPVAEETQEPAQLQPPAASVPPTDGAQDAANPVDAHSNASDDVRNIERLVEGPDGPDEPALRQVDDHASTTGLGLQPAPVEVLATTKPRKARVFRKTNASAEIRQLRSQLAQKLQRQNAQLRKMLERFDR</sequence>
<evidence type="ECO:0000313" key="4">
    <source>
        <dbReference type="Proteomes" id="UP000019443"/>
    </source>
</evidence>
<proteinExistence type="predicted"/>
<organism evidence="3 4">
    <name type="scientific">Rhizobium favelukesii</name>
    <dbReference type="NCBI Taxonomy" id="348824"/>
    <lineage>
        <taxon>Bacteria</taxon>
        <taxon>Pseudomonadati</taxon>
        <taxon>Pseudomonadota</taxon>
        <taxon>Alphaproteobacteria</taxon>
        <taxon>Hyphomicrobiales</taxon>
        <taxon>Rhizobiaceae</taxon>
        <taxon>Rhizobium/Agrobacterium group</taxon>
        <taxon>Rhizobium</taxon>
    </lineage>
</organism>